<keyword evidence="13" id="KW-0496">Mitochondrion</keyword>
<dbReference type="GO" id="GO:0005759">
    <property type="term" value="C:mitochondrial matrix"/>
    <property type="evidence" value="ECO:0007669"/>
    <property type="project" value="UniProtKB-SubCell"/>
</dbReference>
<keyword evidence="8" id="KW-0479">Metal-binding</keyword>
<evidence type="ECO:0000256" key="6">
    <source>
        <dbReference type="ARBA" id="ARBA00020167"/>
    </source>
</evidence>
<dbReference type="InterPro" id="IPR011765">
    <property type="entry name" value="Pept_M16_N"/>
</dbReference>
<evidence type="ECO:0000256" key="12">
    <source>
        <dbReference type="ARBA" id="ARBA00023049"/>
    </source>
</evidence>
<evidence type="ECO:0000256" key="4">
    <source>
        <dbReference type="ARBA" id="ARBA00007575"/>
    </source>
</evidence>
<dbReference type="EMBL" id="JAEPRE010000213">
    <property type="protein sequence ID" value="KAG2230254.1"/>
    <property type="molecule type" value="Genomic_DNA"/>
</dbReference>
<comment type="subunit">
    <text evidence="5">Monomer and homodimer; homodimerization is induced by binding of the substrate.</text>
</comment>
<dbReference type="InterPro" id="IPR007863">
    <property type="entry name" value="Peptidase_M16_C"/>
</dbReference>
<evidence type="ECO:0000256" key="13">
    <source>
        <dbReference type="ARBA" id="ARBA00023128"/>
    </source>
</evidence>
<keyword evidence="11" id="KW-0809">Transit peptide</keyword>
<dbReference type="Pfam" id="PF22516">
    <property type="entry name" value="PreP_C"/>
    <property type="match status" value="1"/>
</dbReference>
<dbReference type="PANTHER" id="PTHR43016:SF13">
    <property type="entry name" value="PRESEQUENCE PROTEASE, MITOCHONDRIAL"/>
    <property type="match status" value="1"/>
</dbReference>
<feature type="domain" description="Peptidase M16C associated" evidence="16">
    <location>
        <begin position="486"/>
        <end position="733"/>
    </location>
</feature>
<dbReference type="Pfam" id="PF00675">
    <property type="entry name" value="Peptidase_M16"/>
    <property type="match status" value="1"/>
</dbReference>
<proteinExistence type="inferred from homology"/>
<dbReference type="GO" id="GO:0005758">
    <property type="term" value="C:mitochondrial intermembrane space"/>
    <property type="evidence" value="ECO:0007669"/>
    <property type="project" value="UniProtKB-SubCell"/>
</dbReference>
<reference evidence="17" key="1">
    <citation type="submission" date="2021-01" db="EMBL/GenBank/DDBJ databases">
        <title>Metabolic potential, ecology and presence of endohyphal bacteria is reflected in genomic diversity of Mucoromycotina.</title>
        <authorList>
            <person name="Muszewska A."/>
            <person name="Okrasinska A."/>
            <person name="Steczkiewicz K."/>
            <person name="Drgas O."/>
            <person name="Orlowska M."/>
            <person name="Perlinska-Lenart U."/>
            <person name="Aleksandrzak-Piekarczyk T."/>
            <person name="Szatraj K."/>
            <person name="Zielenkiewicz U."/>
            <person name="Pilsyk S."/>
            <person name="Malc E."/>
            <person name="Mieczkowski P."/>
            <person name="Kruszewska J.S."/>
            <person name="Biernat P."/>
            <person name="Pawlowska J."/>
        </authorList>
    </citation>
    <scope>NUCLEOTIDE SEQUENCE</scope>
    <source>
        <strain evidence="17">WA0000018081</strain>
    </source>
</reference>
<organism evidence="17 18">
    <name type="scientific">Thamnidium elegans</name>
    <dbReference type="NCBI Taxonomy" id="101142"/>
    <lineage>
        <taxon>Eukaryota</taxon>
        <taxon>Fungi</taxon>
        <taxon>Fungi incertae sedis</taxon>
        <taxon>Mucoromycota</taxon>
        <taxon>Mucoromycotina</taxon>
        <taxon>Mucoromycetes</taxon>
        <taxon>Mucorales</taxon>
        <taxon>Mucorineae</taxon>
        <taxon>Mucoraceae</taxon>
        <taxon>Thamnidium</taxon>
    </lineage>
</organism>
<dbReference type="InterPro" id="IPR013578">
    <property type="entry name" value="Peptidase_M16C_assoc"/>
</dbReference>
<evidence type="ECO:0000256" key="3">
    <source>
        <dbReference type="ARBA" id="ARBA00004569"/>
    </source>
</evidence>
<comment type="caution">
    <text evidence="17">The sequence shown here is derived from an EMBL/GenBank/DDBJ whole genome shotgun (WGS) entry which is preliminary data.</text>
</comment>
<dbReference type="InterPro" id="IPR011249">
    <property type="entry name" value="Metalloenz_LuxS/M16"/>
</dbReference>
<dbReference type="InterPro" id="IPR055130">
    <property type="entry name" value="PreP_C"/>
</dbReference>
<evidence type="ECO:0000256" key="2">
    <source>
        <dbReference type="ARBA" id="ARBA00004305"/>
    </source>
</evidence>
<comment type="similarity">
    <text evidence="4">Belongs to the peptidase M16 family. PreP subfamily.</text>
</comment>
<evidence type="ECO:0000256" key="8">
    <source>
        <dbReference type="ARBA" id="ARBA00022723"/>
    </source>
</evidence>
<evidence type="ECO:0000256" key="1">
    <source>
        <dbReference type="ARBA" id="ARBA00001947"/>
    </source>
</evidence>
<dbReference type="AlphaFoldDB" id="A0A8H7SIU8"/>
<keyword evidence="12" id="KW-0482">Metalloprotease</keyword>
<comment type="subcellular location">
    <subcellularLocation>
        <location evidence="3">Mitochondrion intermembrane space</location>
    </subcellularLocation>
    <subcellularLocation>
        <location evidence="2">Mitochondrion matrix</location>
    </subcellularLocation>
</comment>
<protein>
    <recommendedName>
        <fullName evidence="6">Presequence protease, mitochondrial</fullName>
    </recommendedName>
    <alternativeName>
        <fullName evidence="14">Pitrilysin metalloproteinase</fullName>
    </alternativeName>
</protein>
<keyword evidence="7" id="KW-0645">Protease</keyword>
<keyword evidence="9" id="KW-0378">Hydrolase</keyword>
<evidence type="ECO:0000256" key="7">
    <source>
        <dbReference type="ARBA" id="ARBA00022670"/>
    </source>
</evidence>
<accession>A0A8H7SIU8</accession>
<gene>
    <name evidence="17" type="ORF">INT48_009824</name>
</gene>
<evidence type="ECO:0000259" key="16">
    <source>
        <dbReference type="SMART" id="SM01264"/>
    </source>
</evidence>
<dbReference type="SMART" id="SM01264">
    <property type="entry name" value="M16C_associated"/>
    <property type="match status" value="1"/>
</dbReference>
<evidence type="ECO:0000256" key="15">
    <source>
        <dbReference type="ARBA" id="ARBA00045897"/>
    </source>
</evidence>
<evidence type="ECO:0000256" key="10">
    <source>
        <dbReference type="ARBA" id="ARBA00022833"/>
    </source>
</evidence>
<evidence type="ECO:0000256" key="5">
    <source>
        <dbReference type="ARBA" id="ARBA00011853"/>
    </source>
</evidence>
<dbReference type="Proteomes" id="UP000613177">
    <property type="component" value="Unassembled WGS sequence"/>
</dbReference>
<name>A0A8H7SIU8_9FUNG</name>
<sequence length="998" mass="111890">MSTQLGLASRILRKGVRNYSSKAILAPGQKLQGYKVQQVRKVPELELTAITLQHEATGAQHLHIDREDSNNVFAVGFHTPVSNDTGVPHILEHTTLCGSEKYPVRDPFFKMLNRSLATFMNAFTASDYTIYPFATTNPVDYANLRDVYMDAAFHPKLDRLDFKQEGWRLEHEVPTDVSTPIQFKGVVYNEMKGQTSDANYLYYCRMQQAMFPGTTYEYVSGGDPKYITDLTHEQLLGFHKEHYHPSNARFYTYGNFPLEDHLAAIGERLEGFQKSEVPFVNKVATPWTGSKSVESTCALDPMSPVDRQTKLSLSYLTNESSDTFETFSMRLLSYLLLDGHASPMYKALIDTNLGSEFSSNTGYDNSTSTSSMSIGLQGVKDSDVEKVRETIKTVIEQVKQEGFDPKRIEAAIHQMELGQKHKTADFGLTIMHGVTSGWFNGVDPVDLLEINKNLDRLKTELQSGNFFESRIDKYLLNNPHTLSFTMRPDEKYTADLITEEQTRLANKVEKLTEQDRLEIAKDGKDLLVSQDKQEDLSCLPSLQLSDIALKAKHTVLEHTGLCNTPVQWRTTSTNGLTYFRAISSLPSLPDDLKMYLPLFCDALLSLGTRQQSMAEIDEEIRLYTGGLRATTTLSTNHSDIDHIEEGIALVGNCLDRNIDKMYTILAKLIHETNFDDVEKLKTLINGNASSMVNSIADSGHIFARTFAGSSLTPSMHNAELMGGMTQVNFMSRLAAQQDISDVVEKLKQISSAVLTQSSLRIAITSGEDAVESNTNALVKFIQGLPTEGKTISTNSNPFVPEYKKSFFPLPFQVNFSAQVLRGVPYTHADGASLQVLSSLMTNHYLHREIREKNGAYGGGARYGGLNGLFSFYSYRDPRTLETLDTFTNSVDWVQKRKFTDQEIIESKLSIFQSVDAPQSVSEEGMLQFVNGVSHEMRQMRREALLKVTQDDIKRVAQEYLDQAVKENRSSTALLGEATDRIAAENGWHINQWGEAVKE</sequence>
<dbReference type="FunFam" id="3.30.830.10:FF:000013">
    <property type="entry name" value="Mitochondrial presequence protease"/>
    <property type="match status" value="1"/>
</dbReference>
<dbReference type="SUPFAM" id="SSF63411">
    <property type="entry name" value="LuxS/MPP-like metallohydrolase"/>
    <property type="match status" value="4"/>
</dbReference>
<dbReference type="FunFam" id="3.30.830.10:FF:000009">
    <property type="entry name" value="Presequence protease, mitochondrial"/>
    <property type="match status" value="1"/>
</dbReference>
<dbReference type="GO" id="GO:0016485">
    <property type="term" value="P:protein processing"/>
    <property type="evidence" value="ECO:0007669"/>
    <property type="project" value="TreeGrafter"/>
</dbReference>
<comment type="function">
    <text evidence="15">Degrades mitochondrial transit peptides after their cleavage in the intermembrane space or in the matrix, and presequence peptides; clearance of these peptides is required to keep the presequence processing machinery running. Preferentially cleaves the N-terminal side of paired basic amino acid residues. Also degrades other unstructured peptides. May function as an ATP-dependent peptidase as opposed to a metalloendopeptidase.</text>
</comment>
<dbReference type="FunFam" id="3.30.830.10:FF:000011">
    <property type="entry name" value="Presequence protease, mitochondrial"/>
    <property type="match status" value="1"/>
</dbReference>
<dbReference type="Gene3D" id="3.30.830.10">
    <property type="entry name" value="Metalloenzyme, LuxS/M16 peptidase-like"/>
    <property type="match status" value="4"/>
</dbReference>
<dbReference type="GO" id="GO:0046872">
    <property type="term" value="F:metal ion binding"/>
    <property type="evidence" value="ECO:0007669"/>
    <property type="project" value="UniProtKB-KW"/>
</dbReference>
<evidence type="ECO:0000256" key="11">
    <source>
        <dbReference type="ARBA" id="ARBA00022946"/>
    </source>
</evidence>
<dbReference type="OrthoDB" id="10250783at2759"/>
<evidence type="ECO:0000313" key="18">
    <source>
        <dbReference type="Proteomes" id="UP000613177"/>
    </source>
</evidence>
<evidence type="ECO:0000256" key="9">
    <source>
        <dbReference type="ARBA" id="ARBA00022801"/>
    </source>
</evidence>
<dbReference type="PANTHER" id="PTHR43016">
    <property type="entry name" value="PRESEQUENCE PROTEASE"/>
    <property type="match status" value="1"/>
</dbReference>
<dbReference type="GO" id="GO:0004222">
    <property type="term" value="F:metalloendopeptidase activity"/>
    <property type="evidence" value="ECO:0007669"/>
    <property type="project" value="TreeGrafter"/>
</dbReference>
<dbReference type="Pfam" id="PF05193">
    <property type="entry name" value="Peptidase_M16_C"/>
    <property type="match status" value="1"/>
</dbReference>
<evidence type="ECO:0000313" key="17">
    <source>
        <dbReference type="EMBL" id="KAG2230254.1"/>
    </source>
</evidence>
<evidence type="ECO:0000256" key="14">
    <source>
        <dbReference type="ARBA" id="ARBA00034552"/>
    </source>
</evidence>
<keyword evidence="10" id="KW-0862">Zinc</keyword>
<keyword evidence="18" id="KW-1185">Reference proteome</keyword>
<comment type="cofactor">
    <cofactor evidence="1">
        <name>Zn(2+)</name>
        <dbReference type="ChEBI" id="CHEBI:29105"/>
    </cofactor>
</comment>
<dbReference type="Pfam" id="PF08367">
    <property type="entry name" value="M16C_assoc"/>
    <property type="match status" value="1"/>
</dbReference>